<comment type="caution">
    <text evidence="1">The sequence shown here is derived from an EMBL/GenBank/DDBJ whole genome shotgun (WGS) entry which is preliminary data.</text>
</comment>
<evidence type="ECO:0000313" key="1">
    <source>
        <dbReference type="EMBL" id="MCI85812.1"/>
    </source>
</evidence>
<dbReference type="EMBL" id="LXQA011124330">
    <property type="protein sequence ID" value="MCI85812.1"/>
    <property type="molecule type" value="Genomic_DNA"/>
</dbReference>
<protein>
    <submittedName>
        <fullName evidence="1">Uncharacterized protein</fullName>
    </submittedName>
</protein>
<dbReference type="AlphaFoldDB" id="A0A392VEA3"/>
<proteinExistence type="predicted"/>
<evidence type="ECO:0000313" key="2">
    <source>
        <dbReference type="Proteomes" id="UP000265520"/>
    </source>
</evidence>
<reference evidence="1 2" key="1">
    <citation type="journal article" date="2018" name="Front. Plant Sci.">
        <title>Red Clover (Trifolium pratense) and Zigzag Clover (T. medium) - A Picture of Genomic Similarities and Differences.</title>
        <authorList>
            <person name="Dluhosova J."/>
            <person name="Istvanek J."/>
            <person name="Nedelnik J."/>
            <person name="Repkova J."/>
        </authorList>
    </citation>
    <scope>NUCLEOTIDE SEQUENCE [LARGE SCALE GENOMIC DNA]</scope>
    <source>
        <strain evidence="2">cv. 10/8</strain>
        <tissue evidence="1">Leaf</tissue>
    </source>
</reference>
<accession>A0A392VEA3</accession>
<sequence>MLHFGTQPVLELDAFVILSFRGVV</sequence>
<dbReference type="Proteomes" id="UP000265520">
    <property type="component" value="Unassembled WGS sequence"/>
</dbReference>
<keyword evidence="2" id="KW-1185">Reference proteome</keyword>
<name>A0A392VEA3_9FABA</name>
<organism evidence="1 2">
    <name type="scientific">Trifolium medium</name>
    <dbReference type="NCBI Taxonomy" id="97028"/>
    <lineage>
        <taxon>Eukaryota</taxon>
        <taxon>Viridiplantae</taxon>
        <taxon>Streptophyta</taxon>
        <taxon>Embryophyta</taxon>
        <taxon>Tracheophyta</taxon>
        <taxon>Spermatophyta</taxon>
        <taxon>Magnoliopsida</taxon>
        <taxon>eudicotyledons</taxon>
        <taxon>Gunneridae</taxon>
        <taxon>Pentapetalae</taxon>
        <taxon>rosids</taxon>
        <taxon>fabids</taxon>
        <taxon>Fabales</taxon>
        <taxon>Fabaceae</taxon>
        <taxon>Papilionoideae</taxon>
        <taxon>50 kb inversion clade</taxon>
        <taxon>NPAAA clade</taxon>
        <taxon>Hologalegina</taxon>
        <taxon>IRL clade</taxon>
        <taxon>Trifolieae</taxon>
        <taxon>Trifolium</taxon>
    </lineage>
</organism>
<feature type="non-terminal residue" evidence="1">
    <location>
        <position position="24"/>
    </location>
</feature>